<evidence type="ECO:0000256" key="1">
    <source>
        <dbReference type="SAM" id="SignalP"/>
    </source>
</evidence>
<dbReference type="Pfam" id="PF19910">
    <property type="entry name" value="DUF6383"/>
    <property type="match status" value="1"/>
</dbReference>
<sequence>MNKSIFTLMTAALLMTGSMFSSAYAAAGDKAAVAYASSSMKLVDGTKLYLGPDATHLLKPSASFKVEGKDFVSFENLTGADPSTTFSGFVPFELRNVQATATGATFELWADGKQVVVKAADGTVADGGVGSNKLSELNTVFAVTYASADDKGQVNFNKLYTSVIPTKEVGLSVVAFTNSIEWDADMLNEYNSKGITFNFAADNLVGNVFADEMKAVKAGAAFDSWVAGTYFVKGAAADITKFKTTQSAENAKNLYFACLTDDKYVLNGQKAGEGHKFAWVKGETISAAAATLSKDAAFTSITEGDAINNENALTLNMAPTIATSNPVTVGAYKASESDTKAYVTAFLNSSVVAGAIMLPATLGTSTYLDASVLLKKDAVNTVNIYFTSGKQSVDGDANQQYEYHKYLVAGAGASDYQLEARAKSEIDLASPMTQWVVSGFNGKASFTLTNREAASPANELVLKLKATDVEGEYEIESATPAADDAIAAGVTANSTGNAGAKNQSLIGKTVRFNSVATTKTDGFLEMTKAEREGGFHLLFSGKVPGGIAEMYGVLSANNATGTYTPSENKGDYAFTAEVVKDGTPAVANYIINDVDAAYLDKDGNIVTVKDTLAVPSYKLVVGTNSASKKVLYLKKDAVTTIDKDDANEGEFFFRKNYDGTYAMGLISTNYAGSVKATAKAVEVNAAGTAFAAAGTATLYVPTISNVTIKFNDNSDATSLPAEPRHVSFDNVLGSVAMQMNKNNLEEGILSKEGLTFWLDTVGKADVPKFYISRGVEGQDERLFMFNSADSLGIFSEDDAQLSENKNYLLEGTASDPKAIFRAATLTAKDTLTTTVDGDLIKDDLKAYQYTIQLNDEDVDNEYVVKSVKGGWLYALNGKLGFTSDPKKAMVFTLGDEVPTSNDAIEVSEVKVIAGEGQIQIAGAQGKKVVVSNILGQVIANTVVASDNAAIAAPAGVVVVAVEGEAAVKAIVK</sequence>
<evidence type="ECO:0000313" key="3">
    <source>
        <dbReference type="EMBL" id="MBC5632500.1"/>
    </source>
</evidence>
<reference evidence="3 4" key="1">
    <citation type="submission" date="2020-08" db="EMBL/GenBank/DDBJ databases">
        <title>Genome public.</title>
        <authorList>
            <person name="Liu C."/>
            <person name="Sun Q."/>
        </authorList>
    </citation>
    <scope>NUCLEOTIDE SEQUENCE [LARGE SCALE GENOMIC DNA]</scope>
    <source>
        <strain evidence="3 4">NSJ-79</strain>
    </source>
</reference>
<feature type="chain" id="PRO_5045164343" description="DUF6383 domain-containing protein" evidence="1">
    <location>
        <begin position="26"/>
        <end position="972"/>
    </location>
</feature>
<evidence type="ECO:0000259" key="2">
    <source>
        <dbReference type="Pfam" id="PF19910"/>
    </source>
</evidence>
<comment type="caution">
    <text evidence="3">The sequence shown here is derived from an EMBL/GenBank/DDBJ whole genome shotgun (WGS) entry which is preliminary data.</text>
</comment>
<keyword evidence="1" id="KW-0732">Signal</keyword>
<dbReference type="InterPro" id="IPR045963">
    <property type="entry name" value="DUF6383"/>
</dbReference>
<proteinExistence type="predicted"/>
<keyword evidence="4" id="KW-1185">Reference proteome</keyword>
<organism evidence="3 4">
    <name type="scientific">Parabacteroides hominis</name>
    <dbReference type="NCBI Taxonomy" id="2763057"/>
    <lineage>
        <taxon>Bacteria</taxon>
        <taxon>Pseudomonadati</taxon>
        <taxon>Bacteroidota</taxon>
        <taxon>Bacteroidia</taxon>
        <taxon>Bacteroidales</taxon>
        <taxon>Tannerellaceae</taxon>
        <taxon>Parabacteroides</taxon>
    </lineage>
</organism>
<evidence type="ECO:0000313" key="4">
    <source>
        <dbReference type="Proteomes" id="UP000651475"/>
    </source>
</evidence>
<feature type="domain" description="DUF6383" evidence="2">
    <location>
        <begin position="898"/>
        <end position="971"/>
    </location>
</feature>
<gene>
    <name evidence="3" type="ORF">H8S65_06925</name>
</gene>
<accession>A0ABR7DM40</accession>
<dbReference type="RefSeq" id="WP_186929259.1">
    <property type="nucleotide sequence ID" value="NZ_JACOOJ010000008.1"/>
</dbReference>
<dbReference type="Proteomes" id="UP000651475">
    <property type="component" value="Unassembled WGS sequence"/>
</dbReference>
<protein>
    <recommendedName>
        <fullName evidence="2">DUF6383 domain-containing protein</fullName>
    </recommendedName>
</protein>
<feature type="signal peptide" evidence="1">
    <location>
        <begin position="1"/>
        <end position="25"/>
    </location>
</feature>
<name>A0ABR7DM40_9BACT</name>
<dbReference type="EMBL" id="JACOOJ010000008">
    <property type="protein sequence ID" value="MBC5632500.1"/>
    <property type="molecule type" value="Genomic_DNA"/>
</dbReference>